<proteinExistence type="predicted"/>
<keyword evidence="1" id="KW-1133">Transmembrane helix</keyword>
<evidence type="ECO:0000313" key="3">
    <source>
        <dbReference type="Proteomes" id="UP000294498"/>
    </source>
</evidence>
<keyword evidence="3" id="KW-1185">Reference proteome</keyword>
<dbReference type="RefSeq" id="WP_133989944.1">
    <property type="nucleotide sequence ID" value="NZ_SODV01000001.1"/>
</dbReference>
<sequence>MKKVVTWLTIVIVVIIAIFFYYRFYFVYSTGVSSGNLNYVTKRGVIFKTYEGKMIQAGFGSKVAGALQSNVFNFSVVDEEVANKLMLSGTKSVELHYKEYLGGLPWRGESRFVVDSIIAIQGEGGGATQFPQ</sequence>
<dbReference type="OrthoDB" id="9794557at2"/>
<reference evidence="2 3" key="1">
    <citation type="submission" date="2019-03" db="EMBL/GenBank/DDBJ databases">
        <title>Genomic Encyclopedia of Type Strains, Phase IV (KMG-IV): sequencing the most valuable type-strain genomes for metagenomic binning, comparative biology and taxonomic classification.</title>
        <authorList>
            <person name="Goeker M."/>
        </authorList>
    </citation>
    <scope>NUCLEOTIDE SEQUENCE [LARGE SCALE GENOMIC DNA]</scope>
    <source>
        <strain evidence="2 3">DSM 100059</strain>
    </source>
</reference>
<dbReference type="Proteomes" id="UP000294498">
    <property type="component" value="Unassembled WGS sequence"/>
</dbReference>
<dbReference type="AlphaFoldDB" id="A0A4R8DNQ4"/>
<evidence type="ECO:0000313" key="2">
    <source>
        <dbReference type="EMBL" id="TDW99337.1"/>
    </source>
</evidence>
<keyword evidence="1" id="KW-0472">Membrane</keyword>
<name>A0A4R8DNQ4_9BACT</name>
<comment type="caution">
    <text evidence="2">The sequence shown here is derived from an EMBL/GenBank/DDBJ whole genome shotgun (WGS) entry which is preliminary data.</text>
</comment>
<evidence type="ECO:0008006" key="4">
    <source>
        <dbReference type="Google" id="ProtNLM"/>
    </source>
</evidence>
<protein>
    <recommendedName>
        <fullName evidence="4">6-phosphogluconate dehydrogenase</fullName>
    </recommendedName>
</protein>
<feature type="transmembrane region" description="Helical" evidence="1">
    <location>
        <begin position="7"/>
        <end position="28"/>
    </location>
</feature>
<accession>A0A4R8DNQ4</accession>
<keyword evidence="1" id="KW-0812">Transmembrane</keyword>
<gene>
    <name evidence="2" type="ORF">EDB95_0346</name>
</gene>
<evidence type="ECO:0000256" key="1">
    <source>
        <dbReference type="SAM" id="Phobius"/>
    </source>
</evidence>
<dbReference type="EMBL" id="SODV01000001">
    <property type="protein sequence ID" value="TDW99337.1"/>
    <property type="molecule type" value="Genomic_DNA"/>
</dbReference>
<organism evidence="2 3">
    <name type="scientific">Dinghuibacter silviterrae</name>
    <dbReference type="NCBI Taxonomy" id="1539049"/>
    <lineage>
        <taxon>Bacteria</taxon>
        <taxon>Pseudomonadati</taxon>
        <taxon>Bacteroidota</taxon>
        <taxon>Chitinophagia</taxon>
        <taxon>Chitinophagales</taxon>
        <taxon>Chitinophagaceae</taxon>
        <taxon>Dinghuibacter</taxon>
    </lineage>
</organism>